<keyword evidence="2 5" id="KW-0732">Signal</keyword>
<dbReference type="RefSeq" id="WP_185973114.1">
    <property type="nucleotide sequence ID" value="NZ_VLNT01000009.1"/>
</dbReference>
<evidence type="ECO:0000313" key="7">
    <source>
        <dbReference type="EMBL" id="TSD62318.1"/>
    </source>
</evidence>
<evidence type="ECO:0000256" key="1">
    <source>
        <dbReference type="ARBA" id="ARBA00010830"/>
    </source>
</evidence>
<feature type="domain" description="G5" evidence="6">
    <location>
        <begin position="206"/>
        <end position="286"/>
    </location>
</feature>
<dbReference type="CDD" id="cd13925">
    <property type="entry name" value="RPF"/>
    <property type="match status" value="1"/>
</dbReference>
<keyword evidence="3" id="KW-0378">Hydrolase</keyword>
<dbReference type="Gene3D" id="1.10.530.10">
    <property type="match status" value="1"/>
</dbReference>
<accession>A0A554S7I5</accession>
<dbReference type="AlphaFoldDB" id="A0A554S7I5"/>
<dbReference type="GO" id="GO:0016787">
    <property type="term" value="F:hydrolase activity"/>
    <property type="evidence" value="ECO:0007669"/>
    <property type="project" value="UniProtKB-KW"/>
</dbReference>
<feature type="chain" id="PRO_5021752721" evidence="5">
    <location>
        <begin position="34"/>
        <end position="377"/>
    </location>
</feature>
<keyword evidence="8" id="KW-1185">Reference proteome</keyword>
<comment type="similarity">
    <text evidence="1">Belongs to the transglycosylase family. Rpf subfamily.</text>
</comment>
<sequence length="377" mass="40482">MQFSVPEIHPKNVLKMVAAVLVVLMATAGLVAAADFDKRVTLDVDGVVTETRTSAETVDELLASKGVEPRQEDKLSHELDETVENNATVTVRYAKPVTVVVDGESTNEVSYATTVGDLLDDLEVTPEKGAYLSSDVDENVNRFGEEIVVSNPKTLTVTADGEDTEVETNKPTVGDVLDEAGVKLDEDDEVDPGVDSFVAADTALKVVRIEKVTRTETVPIDFETEVTEDGELEKGEKEVVTEGEAGEASEEVNLVLADGEVREREVVSRSTTREPVSRVEKHGTKEPEPAGSDAPAVPGDSVFDQLAQCESGGNWAANTGNGYYGGVQFSAQTWRAVGGSGLPHENSREEQIHRATILQQQSGWGQWPACSAKLGLR</sequence>
<dbReference type="InterPro" id="IPR007137">
    <property type="entry name" value="DUF348"/>
</dbReference>
<dbReference type="PROSITE" id="PS51109">
    <property type="entry name" value="G5"/>
    <property type="match status" value="1"/>
</dbReference>
<organism evidence="7 8">
    <name type="scientific">Aeromicrobium piscarium</name>
    <dbReference type="NCBI Taxonomy" id="2590901"/>
    <lineage>
        <taxon>Bacteria</taxon>
        <taxon>Bacillati</taxon>
        <taxon>Actinomycetota</taxon>
        <taxon>Actinomycetes</taxon>
        <taxon>Propionibacteriales</taxon>
        <taxon>Nocardioidaceae</taxon>
        <taxon>Aeromicrobium</taxon>
    </lineage>
</organism>
<dbReference type="Pfam" id="PF03990">
    <property type="entry name" value="DUF348"/>
    <property type="match status" value="3"/>
</dbReference>
<feature type="signal peptide" evidence="5">
    <location>
        <begin position="1"/>
        <end position="33"/>
    </location>
</feature>
<dbReference type="EMBL" id="VLNT01000009">
    <property type="protein sequence ID" value="TSD62318.1"/>
    <property type="molecule type" value="Genomic_DNA"/>
</dbReference>
<evidence type="ECO:0000256" key="4">
    <source>
        <dbReference type="SAM" id="MobiDB-lite"/>
    </source>
</evidence>
<dbReference type="SUPFAM" id="SSF53955">
    <property type="entry name" value="Lysozyme-like"/>
    <property type="match status" value="1"/>
</dbReference>
<dbReference type="Pfam" id="PF07501">
    <property type="entry name" value="G5"/>
    <property type="match status" value="1"/>
</dbReference>
<feature type="compositionally biased region" description="Basic and acidic residues" evidence="4">
    <location>
        <begin position="265"/>
        <end position="288"/>
    </location>
</feature>
<dbReference type="InterPro" id="IPR011098">
    <property type="entry name" value="G5_dom"/>
</dbReference>
<gene>
    <name evidence="7" type="ORF">FNM00_11815</name>
</gene>
<proteinExistence type="inferred from homology"/>
<evidence type="ECO:0000259" key="6">
    <source>
        <dbReference type="PROSITE" id="PS51109"/>
    </source>
</evidence>
<dbReference type="InterPro" id="IPR010618">
    <property type="entry name" value="RPF"/>
</dbReference>
<protein>
    <submittedName>
        <fullName evidence="7">DUF348 domain-containing protein</fullName>
    </submittedName>
</protein>
<evidence type="ECO:0000256" key="3">
    <source>
        <dbReference type="ARBA" id="ARBA00022801"/>
    </source>
</evidence>
<reference evidence="7 8" key="1">
    <citation type="submission" date="2019-07" db="EMBL/GenBank/DDBJ databases">
        <authorList>
            <person name="Zhao L.H."/>
        </authorList>
    </citation>
    <scope>NUCLEOTIDE SEQUENCE [LARGE SCALE GENOMIC DNA]</scope>
    <source>
        <strain evidence="7 8">Co35</strain>
    </source>
</reference>
<evidence type="ECO:0000256" key="2">
    <source>
        <dbReference type="ARBA" id="ARBA00022729"/>
    </source>
</evidence>
<evidence type="ECO:0000313" key="8">
    <source>
        <dbReference type="Proteomes" id="UP000316988"/>
    </source>
</evidence>
<dbReference type="SMART" id="SM01208">
    <property type="entry name" value="G5"/>
    <property type="match status" value="1"/>
</dbReference>
<feature type="region of interest" description="Disordered" evidence="4">
    <location>
        <begin position="265"/>
        <end position="299"/>
    </location>
</feature>
<dbReference type="Pfam" id="PF06737">
    <property type="entry name" value="Transglycosylas"/>
    <property type="match status" value="1"/>
</dbReference>
<name>A0A554S7I5_9ACTN</name>
<dbReference type="Proteomes" id="UP000316988">
    <property type="component" value="Unassembled WGS sequence"/>
</dbReference>
<comment type="caution">
    <text evidence="7">The sequence shown here is derived from an EMBL/GenBank/DDBJ whole genome shotgun (WGS) entry which is preliminary data.</text>
</comment>
<dbReference type="Gene3D" id="2.20.230.10">
    <property type="entry name" value="Resuscitation-promoting factor rpfb"/>
    <property type="match status" value="1"/>
</dbReference>
<evidence type="ECO:0000256" key="5">
    <source>
        <dbReference type="SAM" id="SignalP"/>
    </source>
</evidence>
<dbReference type="InterPro" id="IPR023346">
    <property type="entry name" value="Lysozyme-like_dom_sf"/>
</dbReference>